<accession>A0A249Y2D7</accession>
<sequence>MKVNFHLATLYRSEHHVDAHAAALHTKSVEKNGPAGLYICYSGDLGTTSIRICGDEDVLTKELIRGLKLSDFDGAPERLASFFGIVKEELAEASPAYVNQ</sequence>
<organism evidence="1 2">
    <name type="scientific">Serratia phage 2050H1</name>
    <dbReference type="NCBI Taxonomy" id="2024250"/>
    <lineage>
        <taxon>Viruses</taxon>
        <taxon>Duplodnaviria</taxon>
        <taxon>Heunggongvirae</taxon>
        <taxon>Uroviricota</taxon>
        <taxon>Caudoviricetes</taxon>
        <taxon>Pantevenvirales</taxon>
        <taxon>Ackermannviridae</taxon>
        <taxon>Miltonvirus</taxon>
        <taxon>Miltonvirus MAM1</taxon>
    </lineage>
</organism>
<name>A0A249Y2D7_9CAUD</name>
<proteinExistence type="predicted"/>
<evidence type="ECO:0000313" key="2">
    <source>
        <dbReference type="Proteomes" id="UP000224362"/>
    </source>
</evidence>
<gene>
    <name evidence="1" type="ORF">2050H1_084</name>
</gene>
<protein>
    <submittedName>
        <fullName evidence="1">Uncharacterized protein</fullName>
    </submittedName>
</protein>
<dbReference type="EMBL" id="MF285619">
    <property type="protein sequence ID" value="ASZ78850.1"/>
    <property type="molecule type" value="Genomic_DNA"/>
</dbReference>
<evidence type="ECO:0000313" key="1">
    <source>
        <dbReference type="EMBL" id="ASZ78850.1"/>
    </source>
</evidence>
<reference evidence="1 2" key="1">
    <citation type="submission" date="2017-06" db="EMBL/GenBank/DDBJ databases">
        <authorList>
            <person name="Kim H.J."/>
            <person name="Triplett B.A."/>
        </authorList>
    </citation>
    <scope>NUCLEOTIDE SEQUENCE [LARGE SCALE GENOMIC DNA]</scope>
</reference>
<dbReference type="Proteomes" id="UP000224362">
    <property type="component" value="Segment"/>
</dbReference>